<dbReference type="AlphaFoldDB" id="A0A084W3D6"/>
<name>A0A084W3D6_ANOSI</name>
<sequence length="146" mass="15967">MEERLTEISHPQCFCRQASDFSGGSGPTFTDRFGTREPHHQPVGISVAKRCKQFVAFPTPNNPFPASGNRLGHTLPCSKFSKPILGVSISASDEEHDDGEVLDYACQGAGKCRFSTKRFVNVFLRALKCSPVQVDGKVCVIPEVSH</sequence>
<reference evidence="2" key="2">
    <citation type="submission" date="2020-05" db="UniProtKB">
        <authorList>
            <consortium name="EnsemblMetazoa"/>
        </authorList>
    </citation>
    <scope>IDENTIFICATION</scope>
</reference>
<dbReference type="VEuPathDB" id="VectorBase:ASIC012625"/>
<gene>
    <name evidence="1" type="ORF">ZHAS_00012625</name>
</gene>
<accession>A0A084W3D6</accession>
<dbReference type="EnsemblMetazoa" id="ASIC012625-RA">
    <property type="protein sequence ID" value="ASIC012625-PA"/>
    <property type="gene ID" value="ASIC012625"/>
</dbReference>
<evidence type="ECO:0000313" key="3">
    <source>
        <dbReference type="Proteomes" id="UP000030765"/>
    </source>
</evidence>
<keyword evidence="3" id="KW-1185">Reference proteome</keyword>
<dbReference type="EMBL" id="KE525285">
    <property type="protein sequence ID" value="KFB44730.1"/>
    <property type="molecule type" value="Genomic_DNA"/>
</dbReference>
<evidence type="ECO:0000313" key="2">
    <source>
        <dbReference type="EnsemblMetazoa" id="ASIC012625-PA"/>
    </source>
</evidence>
<dbReference type="EMBL" id="ATLV01019924">
    <property type="status" value="NOT_ANNOTATED_CDS"/>
    <property type="molecule type" value="Genomic_DNA"/>
</dbReference>
<reference evidence="1 3" key="1">
    <citation type="journal article" date="2014" name="BMC Genomics">
        <title>Genome sequence of Anopheles sinensis provides insight into genetics basis of mosquito competence for malaria parasites.</title>
        <authorList>
            <person name="Zhou D."/>
            <person name="Zhang D."/>
            <person name="Ding G."/>
            <person name="Shi L."/>
            <person name="Hou Q."/>
            <person name="Ye Y."/>
            <person name="Xu Y."/>
            <person name="Zhou H."/>
            <person name="Xiong C."/>
            <person name="Li S."/>
            <person name="Yu J."/>
            <person name="Hong S."/>
            <person name="Yu X."/>
            <person name="Zou P."/>
            <person name="Chen C."/>
            <person name="Chang X."/>
            <person name="Wang W."/>
            <person name="Lv Y."/>
            <person name="Sun Y."/>
            <person name="Ma L."/>
            <person name="Shen B."/>
            <person name="Zhu C."/>
        </authorList>
    </citation>
    <scope>NUCLEOTIDE SEQUENCE [LARGE SCALE GENOMIC DNA]</scope>
</reference>
<organism evidence="1">
    <name type="scientific">Anopheles sinensis</name>
    <name type="common">Mosquito</name>
    <dbReference type="NCBI Taxonomy" id="74873"/>
    <lineage>
        <taxon>Eukaryota</taxon>
        <taxon>Metazoa</taxon>
        <taxon>Ecdysozoa</taxon>
        <taxon>Arthropoda</taxon>
        <taxon>Hexapoda</taxon>
        <taxon>Insecta</taxon>
        <taxon>Pterygota</taxon>
        <taxon>Neoptera</taxon>
        <taxon>Endopterygota</taxon>
        <taxon>Diptera</taxon>
        <taxon>Nematocera</taxon>
        <taxon>Culicoidea</taxon>
        <taxon>Culicidae</taxon>
        <taxon>Anophelinae</taxon>
        <taxon>Anopheles</taxon>
    </lineage>
</organism>
<proteinExistence type="predicted"/>
<dbReference type="Proteomes" id="UP000030765">
    <property type="component" value="Unassembled WGS sequence"/>
</dbReference>
<evidence type="ECO:0000313" key="1">
    <source>
        <dbReference type="EMBL" id="KFB44730.1"/>
    </source>
</evidence>
<protein>
    <submittedName>
        <fullName evidence="1 2">Protein NPP-1, isoform b</fullName>
    </submittedName>
</protein>